<proteinExistence type="predicted"/>
<dbReference type="EMBL" id="FOCP01000002">
    <property type="protein sequence ID" value="SEM77596.1"/>
    <property type="molecule type" value="Genomic_DNA"/>
</dbReference>
<dbReference type="Pfam" id="PF13481">
    <property type="entry name" value="AAA_25"/>
    <property type="match status" value="1"/>
</dbReference>
<dbReference type="OrthoDB" id="34187at2"/>
<dbReference type="AlphaFoldDB" id="A0A1H8B4C2"/>
<organism evidence="2 3">
    <name type="scientific">Nitrosomonas marina</name>
    <dbReference type="NCBI Taxonomy" id="917"/>
    <lineage>
        <taxon>Bacteria</taxon>
        <taxon>Pseudomonadati</taxon>
        <taxon>Pseudomonadota</taxon>
        <taxon>Betaproteobacteria</taxon>
        <taxon>Nitrosomonadales</taxon>
        <taxon>Nitrosomonadaceae</taxon>
        <taxon>Nitrosomonas</taxon>
    </lineage>
</organism>
<keyword evidence="2" id="KW-0547">Nucleotide-binding</keyword>
<name>A0A1H8B4C2_9PROT</name>
<gene>
    <name evidence="2" type="ORF">SAMN05216325_10292</name>
</gene>
<dbReference type="InterPro" id="IPR027417">
    <property type="entry name" value="P-loop_NTPase"/>
</dbReference>
<dbReference type="SMART" id="SM00382">
    <property type="entry name" value="AAA"/>
    <property type="match status" value="1"/>
</dbReference>
<evidence type="ECO:0000313" key="2">
    <source>
        <dbReference type="EMBL" id="SEM77596.1"/>
    </source>
</evidence>
<evidence type="ECO:0000313" key="3">
    <source>
        <dbReference type="Proteomes" id="UP000199459"/>
    </source>
</evidence>
<dbReference type="RefSeq" id="WP_090627417.1">
    <property type="nucleotide sequence ID" value="NZ_FOCP01000002.1"/>
</dbReference>
<keyword evidence="2" id="KW-0347">Helicase</keyword>
<accession>A0A1H8B4C2</accession>
<protein>
    <submittedName>
        <fullName evidence="2">Putative DNA primase/helicase</fullName>
    </submittedName>
</protein>
<sequence>MKDFREATEEEQAAYKTLNQQRIGTKANCIGLSDFLTLELPPRELLIAPWLPKQSLSMLFAWRGMGKSWLALSIGYAVASGGQILGWTAPKRYHVLYIDGELPAYTLQQRLTLIANSFDTKPEENGFKLITPDLQLNGIMPNLSDLYGREQINSIAQDVDLIILDNLSTLARGGRENESESWLPIQEWALQHRAQGRSVLFIHHSGKNGNQRGTSRKEDVLDTVINLRRPPDYESSDGAKFELHFEKARNLTGDEAMPLEVEMHSDHEKITWMHKPVSDSIIDRIEVFIEDGSSRQEIMAETGLSRFQLSRIVKKANESGRNIKLPDSRKK</sequence>
<keyword evidence="2" id="KW-0378">Hydrolase</keyword>
<dbReference type="Gene3D" id="3.40.50.300">
    <property type="entry name" value="P-loop containing nucleotide triphosphate hydrolases"/>
    <property type="match status" value="1"/>
</dbReference>
<reference evidence="2 3" key="1">
    <citation type="submission" date="2016-10" db="EMBL/GenBank/DDBJ databases">
        <authorList>
            <person name="de Groot N.N."/>
        </authorList>
    </citation>
    <scope>NUCLEOTIDE SEQUENCE [LARGE SCALE GENOMIC DNA]</scope>
    <source>
        <strain evidence="2 3">Nm22</strain>
    </source>
</reference>
<dbReference type="GO" id="GO:0004386">
    <property type="term" value="F:helicase activity"/>
    <property type="evidence" value="ECO:0007669"/>
    <property type="project" value="UniProtKB-KW"/>
</dbReference>
<evidence type="ECO:0000259" key="1">
    <source>
        <dbReference type="SMART" id="SM00382"/>
    </source>
</evidence>
<keyword evidence="2" id="KW-0067">ATP-binding</keyword>
<feature type="domain" description="AAA+ ATPase" evidence="1">
    <location>
        <begin position="53"/>
        <end position="231"/>
    </location>
</feature>
<dbReference type="InterPro" id="IPR003593">
    <property type="entry name" value="AAA+_ATPase"/>
</dbReference>
<dbReference type="Proteomes" id="UP000199459">
    <property type="component" value="Unassembled WGS sequence"/>
</dbReference>
<dbReference type="SUPFAM" id="SSF52540">
    <property type="entry name" value="P-loop containing nucleoside triphosphate hydrolases"/>
    <property type="match status" value="1"/>
</dbReference>